<dbReference type="CDD" id="cd11069">
    <property type="entry name" value="CYP_FUM15-like"/>
    <property type="match status" value="1"/>
</dbReference>
<dbReference type="InterPro" id="IPR002401">
    <property type="entry name" value="Cyt_P450_E_grp-I"/>
</dbReference>
<evidence type="ECO:0000256" key="6">
    <source>
        <dbReference type="ARBA" id="ARBA00022692"/>
    </source>
</evidence>
<dbReference type="Gene3D" id="1.10.630.10">
    <property type="entry name" value="Cytochrome P450"/>
    <property type="match status" value="1"/>
</dbReference>
<evidence type="ECO:0000256" key="8">
    <source>
        <dbReference type="ARBA" id="ARBA00022989"/>
    </source>
</evidence>
<organism evidence="15 16">
    <name type="scientific">Jaapia argillacea MUCL 33604</name>
    <dbReference type="NCBI Taxonomy" id="933084"/>
    <lineage>
        <taxon>Eukaryota</taxon>
        <taxon>Fungi</taxon>
        <taxon>Dikarya</taxon>
        <taxon>Basidiomycota</taxon>
        <taxon>Agaricomycotina</taxon>
        <taxon>Agaricomycetes</taxon>
        <taxon>Agaricomycetidae</taxon>
        <taxon>Jaapiales</taxon>
        <taxon>Jaapiaceae</taxon>
        <taxon>Jaapia</taxon>
    </lineage>
</organism>
<comment type="subcellular location">
    <subcellularLocation>
        <location evidence="2">Membrane</location>
    </subcellularLocation>
</comment>
<dbReference type="Pfam" id="PF00067">
    <property type="entry name" value="p450"/>
    <property type="match status" value="1"/>
</dbReference>
<dbReference type="GO" id="GO:0004497">
    <property type="term" value="F:monooxygenase activity"/>
    <property type="evidence" value="ECO:0007669"/>
    <property type="project" value="UniProtKB-KW"/>
</dbReference>
<dbReference type="InterPro" id="IPR050121">
    <property type="entry name" value="Cytochrome_P450_monoxygenase"/>
</dbReference>
<proteinExistence type="inferred from homology"/>
<evidence type="ECO:0000313" key="16">
    <source>
        <dbReference type="Proteomes" id="UP000027265"/>
    </source>
</evidence>
<dbReference type="GO" id="GO:0016705">
    <property type="term" value="F:oxidoreductase activity, acting on paired donors, with incorporation or reduction of molecular oxygen"/>
    <property type="evidence" value="ECO:0007669"/>
    <property type="project" value="InterPro"/>
</dbReference>
<dbReference type="InterPro" id="IPR036396">
    <property type="entry name" value="Cyt_P450_sf"/>
</dbReference>
<evidence type="ECO:0000256" key="2">
    <source>
        <dbReference type="ARBA" id="ARBA00004370"/>
    </source>
</evidence>
<evidence type="ECO:0000256" key="1">
    <source>
        <dbReference type="ARBA" id="ARBA00001971"/>
    </source>
</evidence>
<keyword evidence="8" id="KW-1133">Transmembrane helix</keyword>
<evidence type="ECO:0000256" key="5">
    <source>
        <dbReference type="ARBA" id="ARBA00022617"/>
    </source>
</evidence>
<dbReference type="HOGENOM" id="CLU_001570_5_11_1"/>
<dbReference type="PANTHER" id="PTHR24305">
    <property type="entry name" value="CYTOCHROME P450"/>
    <property type="match status" value="1"/>
</dbReference>
<dbReference type="GO" id="GO:0020037">
    <property type="term" value="F:heme binding"/>
    <property type="evidence" value="ECO:0007669"/>
    <property type="project" value="InterPro"/>
</dbReference>
<evidence type="ECO:0000313" key="15">
    <source>
        <dbReference type="EMBL" id="KDQ64165.1"/>
    </source>
</evidence>
<dbReference type="OrthoDB" id="1470350at2759"/>
<evidence type="ECO:0000256" key="13">
    <source>
        <dbReference type="PIRSR" id="PIRSR602401-1"/>
    </source>
</evidence>
<feature type="binding site" description="axial binding residue" evidence="13">
    <location>
        <position position="479"/>
    </location>
    <ligand>
        <name>heme</name>
        <dbReference type="ChEBI" id="CHEBI:30413"/>
    </ligand>
    <ligandPart>
        <name>Fe</name>
        <dbReference type="ChEBI" id="CHEBI:18248"/>
    </ligandPart>
</feature>
<reference evidence="16" key="1">
    <citation type="journal article" date="2014" name="Proc. Natl. Acad. Sci. U.S.A.">
        <title>Extensive sampling of basidiomycete genomes demonstrates inadequacy of the white-rot/brown-rot paradigm for wood decay fungi.</title>
        <authorList>
            <person name="Riley R."/>
            <person name="Salamov A.A."/>
            <person name="Brown D.W."/>
            <person name="Nagy L.G."/>
            <person name="Floudas D."/>
            <person name="Held B.W."/>
            <person name="Levasseur A."/>
            <person name="Lombard V."/>
            <person name="Morin E."/>
            <person name="Otillar R."/>
            <person name="Lindquist E.A."/>
            <person name="Sun H."/>
            <person name="LaButti K.M."/>
            <person name="Schmutz J."/>
            <person name="Jabbour D."/>
            <person name="Luo H."/>
            <person name="Baker S.E."/>
            <person name="Pisabarro A.G."/>
            <person name="Walton J.D."/>
            <person name="Blanchette R.A."/>
            <person name="Henrissat B."/>
            <person name="Martin F."/>
            <person name="Cullen D."/>
            <person name="Hibbett D.S."/>
            <person name="Grigoriev I.V."/>
        </authorList>
    </citation>
    <scope>NUCLEOTIDE SEQUENCE [LARGE SCALE GENOMIC DNA]</scope>
    <source>
        <strain evidence="16">MUCL 33604</strain>
    </source>
</reference>
<evidence type="ECO:0000256" key="4">
    <source>
        <dbReference type="ARBA" id="ARBA00010617"/>
    </source>
</evidence>
<dbReference type="InterPro" id="IPR017972">
    <property type="entry name" value="Cyt_P450_CS"/>
</dbReference>
<dbReference type="STRING" id="933084.A0A067QDA6"/>
<evidence type="ECO:0000256" key="12">
    <source>
        <dbReference type="ARBA" id="ARBA00023136"/>
    </source>
</evidence>
<dbReference type="SUPFAM" id="SSF48264">
    <property type="entry name" value="Cytochrome P450"/>
    <property type="match status" value="1"/>
</dbReference>
<evidence type="ECO:0000256" key="10">
    <source>
        <dbReference type="ARBA" id="ARBA00023004"/>
    </source>
</evidence>
<protein>
    <recommendedName>
        <fullName evidence="17">Cytochrome P450</fullName>
    </recommendedName>
</protein>
<dbReference type="Proteomes" id="UP000027265">
    <property type="component" value="Unassembled WGS sequence"/>
</dbReference>
<name>A0A067QDA6_9AGAM</name>
<dbReference type="PRINTS" id="PR00385">
    <property type="entry name" value="P450"/>
</dbReference>
<keyword evidence="5 13" id="KW-0349">Heme</keyword>
<dbReference type="EMBL" id="KL197709">
    <property type="protein sequence ID" value="KDQ64165.1"/>
    <property type="molecule type" value="Genomic_DNA"/>
</dbReference>
<keyword evidence="12" id="KW-0472">Membrane</keyword>
<gene>
    <name evidence="15" type="ORF">JAAARDRAFT_201556</name>
</gene>
<dbReference type="PROSITE" id="PS00086">
    <property type="entry name" value="CYTOCHROME_P450"/>
    <property type="match status" value="1"/>
</dbReference>
<evidence type="ECO:0000256" key="14">
    <source>
        <dbReference type="RuleBase" id="RU000461"/>
    </source>
</evidence>
<keyword evidence="9 14" id="KW-0560">Oxidoreductase</keyword>
<keyword evidence="7 13" id="KW-0479">Metal-binding</keyword>
<accession>A0A067QDA6</accession>
<keyword evidence="11 14" id="KW-0503">Monooxygenase</keyword>
<dbReference type="AlphaFoldDB" id="A0A067QDA6"/>
<comment type="similarity">
    <text evidence="4 14">Belongs to the cytochrome P450 family.</text>
</comment>
<keyword evidence="10 13" id="KW-0408">Iron</keyword>
<keyword evidence="6" id="KW-0812">Transmembrane</keyword>
<comment type="pathway">
    <text evidence="3">Secondary metabolite biosynthesis; terpenoid biosynthesis.</text>
</comment>
<dbReference type="GO" id="GO:0016020">
    <property type="term" value="C:membrane"/>
    <property type="evidence" value="ECO:0007669"/>
    <property type="project" value="UniProtKB-SubCell"/>
</dbReference>
<evidence type="ECO:0000256" key="7">
    <source>
        <dbReference type="ARBA" id="ARBA00022723"/>
    </source>
</evidence>
<dbReference type="PANTHER" id="PTHR24305:SF166">
    <property type="entry name" value="CYTOCHROME P450 12A4, MITOCHONDRIAL-RELATED"/>
    <property type="match status" value="1"/>
</dbReference>
<keyword evidence="16" id="KW-1185">Reference proteome</keyword>
<sequence>MDNFYPLYGLVGCAVLYATYHRFTRISLGDIRGPEPESFLLGNLRQLQQDTAGHADFEWTNRYGGIVRIKGPFGEDKLMISDPKALQYILSTSGYNFIKSPDRRELTRALTGDGLLFAEGEDHKRHRKVMLPAFGGPESKALFPVFHSTAEQLVTRWKECINNDGEPSSVLNVPFWLSRAALDAIGEAAFDYQFGALEEADSQLGQAYNNLFADAFALPSSMKVFFQNITKYIPIPLLQMAYGKLPAPSLRRIRSTAESANQVAKNLIEEKGEALLHGRGNRDVMTLLVKANKSTNVKAQLSEGEMFAQMRTVMLAGHETTGNSLTWTLWELAKNPKIQARLRNEIRDTEVNIRQRGGSDFTLADIEGMPYLQAVLKESLRFHPVALHMLRQPAKDEVIPLFKPIMTKSGKMVHEVAVPEGTRLILSIPAYNRDPDLWGSDAHTFNPDRWLDGHAKGNNGPSIGVVGNLLTFSSGIRSCIGWRFAMVEMETFLLNLVNNFEFSLTDESKRVTRQSALVMVPMVEGKLDEGAQLPLKVTIAPRD</sequence>
<comment type="cofactor">
    <cofactor evidence="1 13">
        <name>heme</name>
        <dbReference type="ChEBI" id="CHEBI:30413"/>
    </cofactor>
</comment>
<dbReference type="GO" id="GO:0005506">
    <property type="term" value="F:iron ion binding"/>
    <property type="evidence" value="ECO:0007669"/>
    <property type="project" value="InterPro"/>
</dbReference>
<evidence type="ECO:0000256" key="11">
    <source>
        <dbReference type="ARBA" id="ARBA00023033"/>
    </source>
</evidence>
<evidence type="ECO:0008006" key="17">
    <source>
        <dbReference type="Google" id="ProtNLM"/>
    </source>
</evidence>
<evidence type="ECO:0000256" key="9">
    <source>
        <dbReference type="ARBA" id="ARBA00023002"/>
    </source>
</evidence>
<dbReference type="PRINTS" id="PR00463">
    <property type="entry name" value="EP450I"/>
</dbReference>
<dbReference type="InParanoid" id="A0A067QDA6"/>
<evidence type="ECO:0000256" key="3">
    <source>
        <dbReference type="ARBA" id="ARBA00004721"/>
    </source>
</evidence>
<dbReference type="InterPro" id="IPR001128">
    <property type="entry name" value="Cyt_P450"/>
</dbReference>